<evidence type="ECO:0000313" key="2">
    <source>
        <dbReference type="Proteomes" id="UP001159428"/>
    </source>
</evidence>
<accession>A0AAU9XP80</accession>
<dbReference type="AlphaFoldDB" id="A0AAU9XP80"/>
<gene>
    <name evidence="1" type="ORF">PMEA_00027110</name>
</gene>
<protein>
    <submittedName>
        <fullName evidence="1">Uncharacterized protein</fullName>
    </submittedName>
</protein>
<reference evidence="1 2" key="1">
    <citation type="submission" date="2022-05" db="EMBL/GenBank/DDBJ databases">
        <authorList>
            <consortium name="Genoscope - CEA"/>
            <person name="William W."/>
        </authorList>
    </citation>
    <scope>NUCLEOTIDE SEQUENCE [LARGE SCALE GENOMIC DNA]</scope>
</reference>
<name>A0AAU9XP80_9CNID</name>
<dbReference type="EMBL" id="CALNXJ010000053">
    <property type="protein sequence ID" value="CAH3153433.1"/>
    <property type="molecule type" value="Genomic_DNA"/>
</dbReference>
<organism evidence="1 2">
    <name type="scientific">Pocillopora meandrina</name>
    <dbReference type="NCBI Taxonomy" id="46732"/>
    <lineage>
        <taxon>Eukaryota</taxon>
        <taxon>Metazoa</taxon>
        <taxon>Cnidaria</taxon>
        <taxon>Anthozoa</taxon>
        <taxon>Hexacorallia</taxon>
        <taxon>Scleractinia</taxon>
        <taxon>Astrocoeniina</taxon>
        <taxon>Pocilloporidae</taxon>
        <taxon>Pocillopora</taxon>
    </lineage>
</organism>
<keyword evidence="2" id="KW-1185">Reference proteome</keyword>
<comment type="caution">
    <text evidence="1">The sequence shown here is derived from an EMBL/GenBank/DDBJ whole genome shotgun (WGS) entry which is preliminary data.</text>
</comment>
<dbReference type="Proteomes" id="UP001159428">
    <property type="component" value="Unassembled WGS sequence"/>
</dbReference>
<sequence>MNIFAYRSRSYKRQVVNKDLSNPDINSKKWWLVVMRVCGRENSSSIPTIVENERPIFDPKEKACISNDYFVLQTELAGANTIFLLSRPIRLNSFYPLLLLQKSKYLN</sequence>
<evidence type="ECO:0000313" key="1">
    <source>
        <dbReference type="EMBL" id="CAH3153433.1"/>
    </source>
</evidence>
<proteinExistence type="predicted"/>